<proteinExistence type="predicted"/>
<sequence>MTSVASNFTAQTSSVAVMTSGVARAPPPTVSCIPEASHPNPSAIPSIVFRKILGNQETRRAPQTLIPPAVKPSPSNHQSKVEASHRSATTVECLTDSSRDCARNTKRVVPCPSATSGVNRKAPKLPSFNSR</sequence>
<protein>
    <submittedName>
        <fullName evidence="2">Uncharacterized protein</fullName>
    </submittedName>
</protein>
<name>A0AA39XEW3_9PEZI</name>
<accession>A0AA39XEW3</accession>
<comment type="caution">
    <text evidence="2">The sequence shown here is derived from an EMBL/GenBank/DDBJ whole genome shotgun (WGS) entry which is preliminary data.</text>
</comment>
<gene>
    <name evidence="2" type="ORF">B0T14DRAFT_40142</name>
</gene>
<dbReference type="Proteomes" id="UP001175000">
    <property type="component" value="Unassembled WGS sequence"/>
</dbReference>
<reference evidence="2" key="1">
    <citation type="submission" date="2023-06" db="EMBL/GenBank/DDBJ databases">
        <title>Genome-scale phylogeny and comparative genomics of the fungal order Sordariales.</title>
        <authorList>
            <consortium name="Lawrence Berkeley National Laboratory"/>
            <person name="Hensen N."/>
            <person name="Bonometti L."/>
            <person name="Westerberg I."/>
            <person name="Brannstrom I.O."/>
            <person name="Guillou S."/>
            <person name="Cros-Aarteil S."/>
            <person name="Calhoun S."/>
            <person name="Haridas S."/>
            <person name="Kuo A."/>
            <person name="Mondo S."/>
            <person name="Pangilinan J."/>
            <person name="Riley R."/>
            <person name="Labutti K."/>
            <person name="Andreopoulos B."/>
            <person name="Lipzen A."/>
            <person name="Chen C."/>
            <person name="Yanf M."/>
            <person name="Daum C."/>
            <person name="Ng V."/>
            <person name="Clum A."/>
            <person name="Steindorff A."/>
            <person name="Ohm R."/>
            <person name="Martin F."/>
            <person name="Silar P."/>
            <person name="Natvig D."/>
            <person name="Lalanne C."/>
            <person name="Gautier V."/>
            <person name="Ament-Velasquez S.L."/>
            <person name="Kruys A."/>
            <person name="Hutchinson M.I."/>
            <person name="Powell A.J."/>
            <person name="Barry K."/>
            <person name="Miller A.N."/>
            <person name="Grigoriev I.V."/>
            <person name="Debuchy R."/>
            <person name="Gladieux P."/>
            <person name="Thoren M.H."/>
            <person name="Johannesson H."/>
        </authorList>
    </citation>
    <scope>NUCLEOTIDE SEQUENCE</scope>
    <source>
        <strain evidence="2">CBS 606.72</strain>
    </source>
</reference>
<keyword evidence="3" id="KW-1185">Reference proteome</keyword>
<feature type="region of interest" description="Disordered" evidence="1">
    <location>
        <begin position="104"/>
        <end position="131"/>
    </location>
</feature>
<evidence type="ECO:0000313" key="2">
    <source>
        <dbReference type="EMBL" id="KAK0632683.1"/>
    </source>
</evidence>
<dbReference type="AlphaFoldDB" id="A0AA39XEW3"/>
<feature type="region of interest" description="Disordered" evidence="1">
    <location>
        <begin position="58"/>
        <end position="89"/>
    </location>
</feature>
<evidence type="ECO:0000313" key="3">
    <source>
        <dbReference type="Proteomes" id="UP001175000"/>
    </source>
</evidence>
<organism evidence="2 3">
    <name type="scientific">Immersiella caudata</name>
    <dbReference type="NCBI Taxonomy" id="314043"/>
    <lineage>
        <taxon>Eukaryota</taxon>
        <taxon>Fungi</taxon>
        <taxon>Dikarya</taxon>
        <taxon>Ascomycota</taxon>
        <taxon>Pezizomycotina</taxon>
        <taxon>Sordariomycetes</taxon>
        <taxon>Sordariomycetidae</taxon>
        <taxon>Sordariales</taxon>
        <taxon>Lasiosphaeriaceae</taxon>
        <taxon>Immersiella</taxon>
    </lineage>
</organism>
<evidence type="ECO:0000256" key="1">
    <source>
        <dbReference type="SAM" id="MobiDB-lite"/>
    </source>
</evidence>
<dbReference type="EMBL" id="JAULSU010000001">
    <property type="protein sequence ID" value="KAK0632683.1"/>
    <property type="molecule type" value="Genomic_DNA"/>
</dbReference>